<feature type="coiled-coil region" evidence="8">
    <location>
        <begin position="789"/>
        <end position="830"/>
    </location>
</feature>
<dbReference type="PANTHER" id="PTHR47968:SF75">
    <property type="entry name" value="CENTROMERE-ASSOCIATED PROTEIN E"/>
    <property type="match status" value="1"/>
</dbReference>
<protein>
    <recommendedName>
        <fullName evidence="9">Kinesin motor domain-containing protein</fullName>
    </recommendedName>
</protein>
<comment type="subcellular location">
    <subcellularLocation>
        <location evidence="1">Cytoplasm</location>
        <location evidence="1">Cytoskeleton</location>
    </subcellularLocation>
</comment>
<dbReference type="EMBL" id="CAXKWB010021307">
    <property type="protein sequence ID" value="CAL4123100.1"/>
    <property type="molecule type" value="Genomic_DNA"/>
</dbReference>
<dbReference type="Pfam" id="PF00225">
    <property type="entry name" value="Kinesin"/>
    <property type="match status" value="1"/>
</dbReference>
<feature type="coiled-coil region" evidence="8">
    <location>
        <begin position="637"/>
        <end position="730"/>
    </location>
</feature>
<evidence type="ECO:0000256" key="7">
    <source>
        <dbReference type="PROSITE-ProRule" id="PRU00283"/>
    </source>
</evidence>
<evidence type="ECO:0000256" key="4">
    <source>
        <dbReference type="ARBA" id="ARBA00023054"/>
    </source>
</evidence>
<dbReference type="GO" id="GO:0003777">
    <property type="term" value="F:microtubule motor activity"/>
    <property type="evidence" value="ECO:0007669"/>
    <property type="project" value="InterPro"/>
</dbReference>
<feature type="coiled-coil region" evidence="8">
    <location>
        <begin position="348"/>
        <end position="408"/>
    </location>
</feature>
<keyword evidence="4 8" id="KW-0175">Coiled coil</keyword>
<dbReference type="InterPro" id="IPR027640">
    <property type="entry name" value="Kinesin-like_fam"/>
</dbReference>
<dbReference type="InterPro" id="IPR036961">
    <property type="entry name" value="Kinesin_motor_dom_sf"/>
</dbReference>
<evidence type="ECO:0000256" key="5">
    <source>
        <dbReference type="ARBA" id="ARBA00023175"/>
    </source>
</evidence>
<organism evidence="10 11">
    <name type="scientific">Meganyctiphanes norvegica</name>
    <name type="common">Northern krill</name>
    <name type="synonym">Thysanopoda norvegica</name>
    <dbReference type="NCBI Taxonomy" id="48144"/>
    <lineage>
        <taxon>Eukaryota</taxon>
        <taxon>Metazoa</taxon>
        <taxon>Ecdysozoa</taxon>
        <taxon>Arthropoda</taxon>
        <taxon>Crustacea</taxon>
        <taxon>Multicrustacea</taxon>
        <taxon>Malacostraca</taxon>
        <taxon>Eumalacostraca</taxon>
        <taxon>Eucarida</taxon>
        <taxon>Euphausiacea</taxon>
        <taxon>Euphausiidae</taxon>
        <taxon>Meganyctiphanes</taxon>
    </lineage>
</organism>
<feature type="domain" description="Kinesin motor" evidence="9">
    <location>
        <begin position="4"/>
        <end position="332"/>
    </location>
</feature>
<dbReference type="AlphaFoldDB" id="A0AAV2RHL5"/>
<accession>A0AAV2RHL5</accession>
<keyword evidence="6" id="KW-0206">Cytoskeleton</keyword>
<keyword evidence="5 7" id="KW-0505">Motor protein</keyword>
<evidence type="ECO:0000313" key="10">
    <source>
        <dbReference type="EMBL" id="CAL4123100.1"/>
    </source>
</evidence>
<comment type="similarity">
    <text evidence="7">Belongs to the TRAFAC class myosin-kinesin ATPase superfamily. Kinesin family.</text>
</comment>
<dbReference type="InterPro" id="IPR001752">
    <property type="entry name" value="Kinesin_motor_dom"/>
</dbReference>
<dbReference type="PANTHER" id="PTHR47968">
    <property type="entry name" value="CENTROMERE PROTEIN E"/>
    <property type="match status" value="1"/>
</dbReference>
<dbReference type="SMART" id="SM00129">
    <property type="entry name" value="KISc"/>
    <property type="match status" value="1"/>
</dbReference>
<feature type="coiled-coil region" evidence="8">
    <location>
        <begin position="1151"/>
        <end position="1181"/>
    </location>
</feature>
<keyword evidence="6" id="KW-0963">Cytoplasm</keyword>
<evidence type="ECO:0000256" key="3">
    <source>
        <dbReference type="ARBA" id="ARBA00022840"/>
    </source>
</evidence>
<evidence type="ECO:0000256" key="8">
    <source>
        <dbReference type="SAM" id="Coils"/>
    </source>
</evidence>
<dbReference type="PRINTS" id="PR00380">
    <property type="entry name" value="KINESINHEAVY"/>
</dbReference>
<dbReference type="GO" id="GO:0005524">
    <property type="term" value="F:ATP binding"/>
    <property type="evidence" value="ECO:0007669"/>
    <property type="project" value="UniProtKB-UniRule"/>
</dbReference>
<evidence type="ECO:0000256" key="2">
    <source>
        <dbReference type="ARBA" id="ARBA00022741"/>
    </source>
</evidence>
<keyword evidence="3 7" id="KW-0067">ATP-binding</keyword>
<name>A0AAV2RHL5_MEGNR</name>
<dbReference type="PROSITE" id="PS00411">
    <property type="entry name" value="KINESIN_MOTOR_1"/>
    <property type="match status" value="1"/>
</dbReference>
<feature type="non-terminal residue" evidence="10">
    <location>
        <position position="1181"/>
    </location>
</feature>
<reference evidence="10 11" key="1">
    <citation type="submission" date="2024-05" db="EMBL/GenBank/DDBJ databases">
        <authorList>
            <person name="Wallberg A."/>
        </authorList>
    </citation>
    <scope>NUCLEOTIDE SEQUENCE [LARGE SCALE GENOMIC DNA]</scope>
</reference>
<dbReference type="PROSITE" id="PS50067">
    <property type="entry name" value="KINESIN_MOTOR_2"/>
    <property type="match status" value="1"/>
</dbReference>
<proteinExistence type="inferred from homology"/>
<evidence type="ECO:0000256" key="6">
    <source>
        <dbReference type="ARBA" id="ARBA00023212"/>
    </source>
</evidence>
<evidence type="ECO:0000256" key="1">
    <source>
        <dbReference type="ARBA" id="ARBA00004245"/>
    </source>
</evidence>
<keyword evidence="11" id="KW-1185">Reference proteome</keyword>
<dbReference type="Gene3D" id="3.40.850.10">
    <property type="entry name" value="Kinesin motor domain"/>
    <property type="match status" value="1"/>
</dbReference>
<keyword evidence="2 7" id="KW-0547">Nucleotide-binding</keyword>
<dbReference type="InterPro" id="IPR019821">
    <property type="entry name" value="Kinesin_motor_CS"/>
</dbReference>
<comment type="caution">
    <text evidence="10">The sequence shown here is derived from an EMBL/GenBank/DDBJ whole genome shotgun (WGS) entry which is preliminary data.</text>
</comment>
<dbReference type="Proteomes" id="UP001497623">
    <property type="component" value="Unassembled WGS sequence"/>
</dbReference>
<dbReference type="GO" id="GO:0000278">
    <property type="term" value="P:mitotic cell cycle"/>
    <property type="evidence" value="ECO:0007669"/>
    <property type="project" value="TreeGrafter"/>
</dbReference>
<dbReference type="GO" id="GO:0007018">
    <property type="term" value="P:microtubule-based movement"/>
    <property type="evidence" value="ECO:0007669"/>
    <property type="project" value="InterPro"/>
</dbReference>
<sequence length="1181" mass="134601">MSDKILVGIRVRPLINREVQDASNLHWGVKDNTITNVDPISKKPLSTATPYKFDRVFGDNYNNDDIYMEVGEPIVESALAGFNGTIFAYGQTSSGKTFTMMGDKNTPGVIPLAISHIFQYIENTPDREFLIRASFMEIYNENITDLLATGLARTKNLSVREEASGQVYVADLTEELCNNEELLYSLMDKGNKNRTVGQTNMNDRSSRSHTIFRIILESRERSDTDHTEEAVTVSHLNLVDLAGSENASQTGATGQRLKEGGFINSSLFMLGRVISQLSDGDPYVNFRDSKLTRILQSSLGGNAKTVIICTVTPASVELKFCQIKFASRAKSIKNNAVVNEVLSDAALLKRYAKEIAALKKKLENERKTDKAQEVEQVKEKLDEEARQKQELISKNQELITKINNLKEVLVVSSHLPNKEVDKRKKLRRETWAAPAQRRAMRMSCAAPLKLEPFFLKPELPPWNSLMKDLPASLDGSGLNASSVSMGFGQDDPDNLFDMAEESILARHEEDDTFNPYPEVAPITKRTRRVKFDMGTPPKTFSSVECQTEETLLKSNLSLCTTPSRSFGTPFSAAGTPRVVLRERYHKLQDELEEKDEWLSEWKNEHEDMSEFHKLELQMREESFMGKLEMGPIDEEKVEELNKEIRFLKQSMKDSEGLLLDSNKALSERNQDVVMLQNQLDDLRKDHIAADSLKEELDSLKIENNSFIKDMEQQKQQLTKLQNERQDFDMMMELALEKQKLVEKDLRRSLDDAWDEIANLEGGNKDAVRGRIEKITSMEAELQSLREFSGKDMEIKLNEMKSRLEETESKYQNALKDRHTQDEKLEQLQKLVSCMAVLEAKVGKIENLETQVLKSFEESKDLKTTINSLQTELDHRALLEPTEEGSPEAYQNKITELQEEVDYLRMKFDESSCFAVPRPVGLATLSPCPPRLLSASSRSNLSIVAPSDLSRKLSETIHALEESLLSPITPTQHSVSSMDDHFLDPQEINTIKEQLIALQNALMSQEYDLQLQTEAYKYEQEYHNQVILNAETENLLWTMQDFFNAEYLKFYTEYINKKTDELKAMEVSINETFETSLKITAYNDLKEEVDNSQTDQELELQLADNEIERKKLDVNLGNKSRKSVAPVSLAEELKVMEMSVNETFESSVVNLGSNINEEIKELREKLQILENENQELKDKIND</sequence>
<dbReference type="CDD" id="cd01374">
    <property type="entry name" value="KISc_CENP_E"/>
    <property type="match status" value="1"/>
</dbReference>
<dbReference type="InterPro" id="IPR027417">
    <property type="entry name" value="P-loop_NTPase"/>
</dbReference>
<dbReference type="SUPFAM" id="SSF52540">
    <property type="entry name" value="P-loop containing nucleoside triphosphate hydrolases"/>
    <property type="match status" value="1"/>
</dbReference>
<dbReference type="FunFam" id="3.40.850.10:FF:000177">
    <property type="entry name" value="Kinesin-like protein"/>
    <property type="match status" value="1"/>
</dbReference>
<feature type="binding site" evidence="7">
    <location>
        <begin position="90"/>
        <end position="97"/>
    </location>
    <ligand>
        <name>ATP</name>
        <dbReference type="ChEBI" id="CHEBI:30616"/>
    </ligand>
</feature>
<dbReference type="GO" id="GO:0005874">
    <property type="term" value="C:microtubule"/>
    <property type="evidence" value="ECO:0007669"/>
    <property type="project" value="TreeGrafter"/>
</dbReference>
<evidence type="ECO:0000313" key="11">
    <source>
        <dbReference type="Proteomes" id="UP001497623"/>
    </source>
</evidence>
<dbReference type="GO" id="GO:0008017">
    <property type="term" value="F:microtubule binding"/>
    <property type="evidence" value="ECO:0007669"/>
    <property type="project" value="InterPro"/>
</dbReference>
<evidence type="ECO:0000259" key="9">
    <source>
        <dbReference type="PROSITE" id="PS50067"/>
    </source>
</evidence>
<gene>
    <name evidence="10" type="ORF">MNOR_LOCUS23788</name>
</gene>